<evidence type="ECO:0000313" key="2">
    <source>
        <dbReference type="Proteomes" id="UP000295681"/>
    </source>
</evidence>
<organism evidence="1 2">
    <name type="scientific">Leuconostoc fallax</name>
    <dbReference type="NCBI Taxonomy" id="1251"/>
    <lineage>
        <taxon>Bacteria</taxon>
        <taxon>Bacillati</taxon>
        <taxon>Bacillota</taxon>
        <taxon>Bacilli</taxon>
        <taxon>Lactobacillales</taxon>
        <taxon>Lactobacillaceae</taxon>
        <taxon>Leuconostoc</taxon>
    </lineage>
</organism>
<gene>
    <name evidence="1" type="ORF">C5L23_000034</name>
</gene>
<dbReference type="EMBL" id="PUFI01000008">
    <property type="protein sequence ID" value="TDG68928.1"/>
    <property type="molecule type" value="Genomic_DNA"/>
</dbReference>
<keyword evidence="2" id="KW-1185">Reference proteome</keyword>
<accession>A0A4R5NAL7</accession>
<evidence type="ECO:0000313" key="1">
    <source>
        <dbReference type="EMBL" id="TDG68928.1"/>
    </source>
</evidence>
<name>A0A4R5NAL7_9LACO</name>
<reference evidence="1 2" key="1">
    <citation type="journal article" date="2019" name="Appl. Microbiol. Biotechnol.">
        <title>Uncovering carbohydrate metabolism through a genotype-phenotype association study of 56 lactic acid bacteria genomes.</title>
        <authorList>
            <person name="Buron-Moles G."/>
            <person name="Chailyan A."/>
            <person name="Dolejs I."/>
            <person name="Forster J."/>
            <person name="Miks M.H."/>
        </authorList>
    </citation>
    <scope>NUCLEOTIDE SEQUENCE [LARGE SCALE GENOMIC DNA]</scope>
    <source>
        <strain evidence="1 2">ATCC 700006</strain>
    </source>
</reference>
<comment type="caution">
    <text evidence="1">The sequence shown here is derived from an EMBL/GenBank/DDBJ whole genome shotgun (WGS) entry which is preliminary data.</text>
</comment>
<sequence length="94" mass="10972">MSDSLIILFGNNFKFNEGQFQFKNQPLSVVHRGQSEVVGIKKIDEYEFMQLNLFGCIPIIYPILSNNYVTQRIRELFISDSDVYDIESLNDLFN</sequence>
<proteinExistence type="predicted"/>
<dbReference type="Proteomes" id="UP000295681">
    <property type="component" value="Unassembled WGS sequence"/>
</dbReference>
<protein>
    <submittedName>
        <fullName evidence="1">Uncharacterized protein</fullName>
    </submittedName>
</protein>
<dbReference type="AlphaFoldDB" id="A0A4R5NAL7"/>